<dbReference type="InterPro" id="IPR011009">
    <property type="entry name" value="Kinase-like_dom_sf"/>
</dbReference>
<name>A0A976M882_THEOR</name>
<protein>
    <recommendedName>
        <fullName evidence="1">non-specific serine/threonine protein kinase</fullName>
        <ecNumber evidence="1">2.7.11.1</ecNumber>
    </recommendedName>
</protein>
<feature type="compositionally biased region" description="Basic and acidic residues" evidence="6">
    <location>
        <begin position="154"/>
        <end position="176"/>
    </location>
</feature>
<feature type="compositionally biased region" description="Basic and acidic residues" evidence="6">
    <location>
        <begin position="328"/>
        <end position="338"/>
    </location>
</feature>
<dbReference type="PANTHER" id="PTHR43671:SF13">
    <property type="entry name" value="SERINE_THREONINE-PROTEIN KINASE NEK2"/>
    <property type="match status" value="1"/>
</dbReference>
<sequence length="961" mass="105466">MNNYPKESSNLQMERNVLISTPGDLKHTPFESSELCAGQKVQTRRRNEFQFMESISTQSGEDDFLKRNADDSAVNSDKSVYLDSTKSVSSNEFKLGECKYLDPKQEIVNSQFSLNLSLLKKLNLSGTKLGGSPLKSDRAAQQPQKNSFLKRTKERLPLKRYPSHESENSQRSDRQSGDSGRLSHSKELTSARKSPVNPGKEGFNAPKDSVVSEKQKYTLVKNHFNNGKQLLSSRSNESRDSFKSGDRLKNVPEHGKVHDSQAAQIESSRPLHQNSVRAASPSDQPRHSPSTHVDKSHNHPHFVSRAIHNSPKYTQRTLKDVKVTSPRDYNHNSQDHQNSHKSTQQFFKHSQYLPRDFEQGSKHTRLTTLKGPVHAMKDPQKPSREDRKVHNEALVQPMDSSYLRNPAARVRNVQFWFKPFSTSKSSSLNSYNGLQVIESLTGNVQKSWHLEAIKGLDRHNYGELKMTMLRLTNSRFNLHPNRLLIRCRGSWDIIQEGSFGTVYLGFVEGQGNSAVKVPNGAMLNYDPVGVMKRFINEWDILSRCSHRNIVSIYGGIILGVFDIWLCTELVNGVDLHTVKYGSAYTFGNQIHRVLNNASASHQPYGRPGAHNAPSGNAQLIYGSGLSSGNSSSKNSNQLLGGDLAAAKKVYEGAKGVKQAYGGCGGAAAAGARHQPLAGNQVRPANYQLYAGLPGTLAAANLGLKAGAAPGHLGVKPARAGVADLKSSAAPASASSLARVDSSKHGSRTPRLIPPSAALKMCHQLADALVYLHTPSSSKGIVVHRDIKPENIIVDAEWNIKLCDFGDAFETSSGFISSVSGATWLYAPPELLLHPSIRSEFLGCSRADSGQPSHSGAALGSHQEPYPLTEKWDIWSFGCVVQEMFGYSGPFHHVVSLNDPPNVVCEKMVNAACRGLVPNIPNQLAKTKMGALILQCLDPVPDNRPSALDIRLVLQNSDILSP</sequence>
<keyword evidence="3" id="KW-0547">Nucleotide-binding</keyword>
<feature type="region of interest" description="Disordered" evidence="6">
    <location>
        <begin position="363"/>
        <end position="390"/>
    </location>
</feature>
<feature type="domain" description="Protein kinase" evidence="7">
    <location>
        <begin position="488"/>
        <end position="961"/>
    </location>
</feature>
<dbReference type="SUPFAM" id="SSF56112">
    <property type="entry name" value="Protein kinase-like (PK-like)"/>
    <property type="match status" value="1"/>
</dbReference>
<evidence type="ECO:0000259" key="7">
    <source>
        <dbReference type="PROSITE" id="PS50011"/>
    </source>
</evidence>
<dbReference type="PROSITE" id="PS00108">
    <property type="entry name" value="PROTEIN_KINASE_ST"/>
    <property type="match status" value="1"/>
</dbReference>
<dbReference type="InterPro" id="IPR000719">
    <property type="entry name" value="Prot_kinase_dom"/>
</dbReference>
<evidence type="ECO:0000256" key="5">
    <source>
        <dbReference type="ARBA" id="ARBA00022840"/>
    </source>
</evidence>
<dbReference type="GO" id="GO:0004674">
    <property type="term" value="F:protein serine/threonine kinase activity"/>
    <property type="evidence" value="ECO:0007669"/>
    <property type="project" value="UniProtKB-EC"/>
</dbReference>
<dbReference type="Pfam" id="PF00069">
    <property type="entry name" value="Pkinase"/>
    <property type="match status" value="1"/>
</dbReference>
<evidence type="ECO:0000313" key="8">
    <source>
        <dbReference type="EMBL" id="UKJ88986.1"/>
    </source>
</evidence>
<gene>
    <name evidence="8" type="ORF">MACJ_002232</name>
</gene>
<evidence type="ECO:0000256" key="4">
    <source>
        <dbReference type="ARBA" id="ARBA00022777"/>
    </source>
</evidence>
<dbReference type="Proteomes" id="UP000244803">
    <property type="component" value="Chromosome 3"/>
</dbReference>
<feature type="compositionally biased region" description="Basic and acidic residues" evidence="6">
    <location>
        <begin position="236"/>
        <end position="259"/>
    </location>
</feature>
<proteinExistence type="predicted"/>
<accession>A0A976M882</accession>
<feature type="region of interest" description="Disordered" evidence="6">
    <location>
        <begin position="325"/>
        <end position="346"/>
    </location>
</feature>
<dbReference type="PANTHER" id="PTHR43671">
    <property type="entry name" value="SERINE/THREONINE-PROTEIN KINASE NEK"/>
    <property type="match status" value="1"/>
</dbReference>
<dbReference type="Gene3D" id="1.10.510.10">
    <property type="entry name" value="Transferase(Phosphotransferase) domain 1"/>
    <property type="match status" value="2"/>
</dbReference>
<evidence type="ECO:0000256" key="1">
    <source>
        <dbReference type="ARBA" id="ARBA00012513"/>
    </source>
</evidence>
<evidence type="ECO:0000313" key="9">
    <source>
        <dbReference type="Proteomes" id="UP000244803"/>
    </source>
</evidence>
<dbReference type="GO" id="GO:0005524">
    <property type="term" value="F:ATP binding"/>
    <property type="evidence" value="ECO:0007669"/>
    <property type="project" value="UniProtKB-KW"/>
</dbReference>
<dbReference type="InterPro" id="IPR001245">
    <property type="entry name" value="Ser-Thr/Tyr_kinase_cat_dom"/>
</dbReference>
<evidence type="ECO:0000256" key="3">
    <source>
        <dbReference type="ARBA" id="ARBA00022741"/>
    </source>
</evidence>
<dbReference type="AlphaFoldDB" id="A0A976M882"/>
<feature type="compositionally biased region" description="Polar residues" evidence="6">
    <location>
        <begin position="261"/>
        <end position="291"/>
    </location>
</feature>
<dbReference type="SMART" id="SM00220">
    <property type="entry name" value="S_TKc"/>
    <property type="match status" value="1"/>
</dbReference>
<dbReference type="InterPro" id="IPR050660">
    <property type="entry name" value="NEK_Ser/Thr_kinase"/>
</dbReference>
<feature type="region of interest" description="Disordered" evidence="6">
    <location>
        <begin position="131"/>
        <end position="210"/>
    </location>
</feature>
<dbReference type="InterPro" id="IPR008271">
    <property type="entry name" value="Ser/Thr_kinase_AS"/>
</dbReference>
<keyword evidence="2" id="KW-0808">Transferase</keyword>
<dbReference type="EMBL" id="CP056066">
    <property type="protein sequence ID" value="UKJ88986.1"/>
    <property type="molecule type" value="Genomic_DNA"/>
</dbReference>
<reference evidence="8" key="1">
    <citation type="submission" date="2022-07" db="EMBL/GenBank/DDBJ databases">
        <title>Evaluation of T. orientalis genome assembly methods using nanopore sequencing and analysis of variation between genomes.</title>
        <authorList>
            <person name="Yam J."/>
            <person name="Micallef M.L."/>
            <person name="Liu M."/>
            <person name="Djordjevic S.P."/>
            <person name="Bogema D.R."/>
            <person name="Jenkins C."/>
        </authorList>
    </citation>
    <scope>NUCLEOTIDE SEQUENCE</scope>
    <source>
        <strain evidence="8">Fish Creek</strain>
    </source>
</reference>
<organism evidence="8 9">
    <name type="scientific">Theileria orientalis</name>
    <dbReference type="NCBI Taxonomy" id="68886"/>
    <lineage>
        <taxon>Eukaryota</taxon>
        <taxon>Sar</taxon>
        <taxon>Alveolata</taxon>
        <taxon>Apicomplexa</taxon>
        <taxon>Aconoidasida</taxon>
        <taxon>Piroplasmida</taxon>
        <taxon>Theileriidae</taxon>
        <taxon>Theileria</taxon>
    </lineage>
</organism>
<evidence type="ECO:0000256" key="6">
    <source>
        <dbReference type="SAM" id="MobiDB-lite"/>
    </source>
</evidence>
<feature type="region of interest" description="Disordered" evidence="6">
    <location>
        <begin position="223"/>
        <end position="298"/>
    </location>
</feature>
<dbReference type="Pfam" id="PF07714">
    <property type="entry name" value="PK_Tyr_Ser-Thr"/>
    <property type="match status" value="1"/>
</dbReference>
<keyword evidence="4" id="KW-0418">Kinase</keyword>
<dbReference type="EC" id="2.7.11.1" evidence="1"/>
<evidence type="ECO:0000256" key="2">
    <source>
        <dbReference type="ARBA" id="ARBA00022679"/>
    </source>
</evidence>
<feature type="compositionally biased region" description="Polar residues" evidence="6">
    <location>
        <begin position="223"/>
        <end position="235"/>
    </location>
</feature>
<keyword evidence="5" id="KW-0067">ATP-binding</keyword>
<dbReference type="PROSITE" id="PS50011">
    <property type="entry name" value="PROTEIN_KINASE_DOM"/>
    <property type="match status" value="1"/>
</dbReference>
<dbReference type="OrthoDB" id="10252354at2759"/>
<feature type="compositionally biased region" description="Basic and acidic residues" evidence="6">
    <location>
        <begin position="375"/>
        <end position="390"/>
    </location>
</feature>